<evidence type="ECO:0000256" key="3">
    <source>
        <dbReference type="ARBA" id="ARBA00004065"/>
    </source>
</evidence>
<dbReference type="InterPro" id="IPR012337">
    <property type="entry name" value="RNaseH-like_sf"/>
</dbReference>
<dbReference type="Gene3D" id="3.30.420.10">
    <property type="entry name" value="Ribonuclease H-like superfamily/Ribonuclease H"/>
    <property type="match status" value="1"/>
</dbReference>
<dbReference type="InterPro" id="IPR012295">
    <property type="entry name" value="TBP_dom_sf"/>
</dbReference>
<sequence>MSKEQIDDLYQRTQKFIQKESQPANTLWQIKTKSGIIISAYKSGKVVFAGNDLDFLDEPDDEQFKVQKAEKMEKISSYPQAGSDEVGTGDFFGPIVVCAAVVPDEKTAEELRKLKVTDSKAMTDSRIKLIAPILEEMLPHSVLVTTNRKYNQIHEQTKNIKVIVSMLHNQAYLNLIKNGVKLPEQVIIDQFCSPATYFRYLSNVHVNDVVKNIHFETKAESKYPAVAAASVIARARFLKVMDDMSDKYGVTFNKGGGRQADQSGIEFLKKHSPEQLRDVAKIHFANMNKIGADDYKEGAPLSLFSTLKIENDENAQISTSHQTKTQSDLTSNQKSNHISLENIDNKEKAHQANAFNSSQKLDSDHDKSIGISSKTFNELSLKELYEILKARVDIFVVEQQCAYPEIDGIDYSAIHYQMLDSNGNLLAYLRIYPDSDKENTWHIGRVITTVRKQGFGQKLLHQAVEDLFNRHHADEIILEAQTYAIPFYQKEGFKVTSEPFDDAGIMHVNMSLKKGLRD</sequence>
<name>A0A1U7ND82_9FIRM</name>
<dbReference type="EC" id="3.1.26.4" evidence="13"/>
<keyword evidence="8 12" id="KW-0479">Metal-binding</keyword>
<dbReference type="Pfam" id="PF13673">
    <property type="entry name" value="Acetyltransf_10"/>
    <property type="match status" value="1"/>
</dbReference>
<evidence type="ECO:0000259" key="15">
    <source>
        <dbReference type="PROSITE" id="PS51975"/>
    </source>
</evidence>
<comment type="catalytic activity">
    <reaction evidence="1 12 13">
        <text>Endonucleolytic cleavage to 5'-phosphomonoester.</text>
        <dbReference type="EC" id="3.1.26.4"/>
    </reaction>
</comment>
<evidence type="ECO:0000256" key="2">
    <source>
        <dbReference type="ARBA" id="ARBA00001946"/>
    </source>
</evidence>
<dbReference type="PANTHER" id="PTHR10954">
    <property type="entry name" value="RIBONUCLEASE H2 SUBUNIT A"/>
    <property type="match status" value="1"/>
</dbReference>
<feature type="binding site" evidence="12">
    <location>
        <position position="189"/>
    </location>
    <ligand>
        <name>a divalent metal cation</name>
        <dbReference type="ChEBI" id="CHEBI:60240"/>
    </ligand>
</feature>
<dbReference type="NCBIfam" id="TIGR00716">
    <property type="entry name" value="rnhC"/>
    <property type="match status" value="1"/>
</dbReference>
<dbReference type="Pfam" id="PF11858">
    <property type="entry name" value="DUF3378"/>
    <property type="match status" value="1"/>
</dbReference>
<evidence type="ECO:0000256" key="6">
    <source>
        <dbReference type="ARBA" id="ARBA00022490"/>
    </source>
</evidence>
<keyword evidence="9 12" id="KW-0255">Endonuclease</keyword>
<dbReference type="InterPro" id="IPR001352">
    <property type="entry name" value="RNase_HII/HIII"/>
</dbReference>
<dbReference type="InterPro" id="IPR000182">
    <property type="entry name" value="GNAT_dom"/>
</dbReference>
<accession>A0A1U7ND82</accession>
<gene>
    <name evidence="16" type="ORF">BO222_11500</name>
</gene>
<evidence type="ECO:0000256" key="10">
    <source>
        <dbReference type="ARBA" id="ARBA00022801"/>
    </source>
</evidence>
<dbReference type="PANTHER" id="PTHR10954:SF23">
    <property type="entry name" value="RIBONUCLEASE"/>
    <property type="match status" value="1"/>
</dbReference>
<keyword evidence="6" id="KW-0963">Cytoplasm</keyword>
<dbReference type="GO" id="GO:0005737">
    <property type="term" value="C:cytoplasm"/>
    <property type="evidence" value="ECO:0007669"/>
    <property type="project" value="UniProtKB-SubCell"/>
</dbReference>
<dbReference type="SUPFAM" id="SSF53098">
    <property type="entry name" value="Ribonuclease H-like"/>
    <property type="match status" value="1"/>
</dbReference>
<dbReference type="InterPro" id="IPR024567">
    <property type="entry name" value="RNase_HII/HIII_dom"/>
</dbReference>
<evidence type="ECO:0000256" key="8">
    <source>
        <dbReference type="ARBA" id="ARBA00022723"/>
    </source>
</evidence>
<comment type="similarity">
    <text evidence="5">Belongs to the RNase HII family. RnhC subfamily.</text>
</comment>
<evidence type="ECO:0000313" key="17">
    <source>
        <dbReference type="Proteomes" id="UP000186341"/>
    </source>
</evidence>
<evidence type="ECO:0000256" key="7">
    <source>
        <dbReference type="ARBA" id="ARBA00022722"/>
    </source>
</evidence>
<dbReference type="InterPro" id="IPR036397">
    <property type="entry name" value="RNaseH_sf"/>
</dbReference>
<dbReference type="GeneID" id="82203760"/>
<dbReference type="InterPro" id="IPR016181">
    <property type="entry name" value="Acyl_CoA_acyltransferase"/>
</dbReference>
<dbReference type="InterPro" id="IPR024568">
    <property type="entry name" value="RNase_HIII_N"/>
</dbReference>
<dbReference type="Pfam" id="PF01351">
    <property type="entry name" value="RNase_HII"/>
    <property type="match status" value="1"/>
</dbReference>
<dbReference type="GO" id="GO:0004523">
    <property type="term" value="F:RNA-DNA hybrid ribonuclease activity"/>
    <property type="evidence" value="ECO:0007669"/>
    <property type="project" value="UniProtKB-UniRule"/>
</dbReference>
<dbReference type="GO" id="GO:0032299">
    <property type="term" value="C:ribonuclease H2 complex"/>
    <property type="evidence" value="ECO:0007669"/>
    <property type="project" value="TreeGrafter"/>
</dbReference>
<dbReference type="Gene3D" id="3.30.310.10">
    <property type="entry name" value="TATA-Binding Protein"/>
    <property type="match status" value="1"/>
</dbReference>
<keyword evidence="11" id="KW-0460">Magnesium</keyword>
<dbReference type="PROSITE" id="PS51186">
    <property type="entry name" value="GNAT"/>
    <property type="match status" value="1"/>
</dbReference>
<feature type="binding site" evidence="12">
    <location>
        <position position="84"/>
    </location>
    <ligand>
        <name>a divalent metal cation</name>
        <dbReference type="ChEBI" id="CHEBI:60240"/>
    </ligand>
</feature>
<dbReference type="GO" id="GO:0046872">
    <property type="term" value="F:metal ion binding"/>
    <property type="evidence" value="ECO:0007669"/>
    <property type="project" value="UniProtKB-KW"/>
</dbReference>
<comment type="caution">
    <text evidence="16">The sequence shown here is derived from an EMBL/GenBank/DDBJ whole genome shotgun (WGS) entry which is preliminary data.</text>
</comment>
<dbReference type="GO" id="GO:0016747">
    <property type="term" value="F:acyltransferase activity, transferring groups other than amino-acyl groups"/>
    <property type="evidence" value="ECO:0007669"/>
    <property type="project" value="InterPro"/>
</dbReference>
<comment type="subcellular location">
    <subcellularLocation>
        <location evidence="4">Cytoplasm</location>
    </subcellularLocation>
</comment>
<keyword evidence="7 12" id="KW-0540">Nuclease</keyword>
<evidence type="ECO:0000256" key="1">
    <source>
        <dbReference type="ARBA" id="ARBA00000077"/>
    </source>
</evidence>
<evidence type="ECO:0000256" key="9">
    <source>
        <dbReference type="ARBA" id="ARBA00022759"/>
    </source>
</evidence>
<evidence type="ECO:0000313" key="16">
    <source>
        <dbReference type="EMBL" id="OLU36901.1"/>
    </source>
</evidence>
<dbReference type="CDD" id="cd04301">
    <property type="entry name" value="NAT_SF"/>
    <property type="match status" value="1"/>
</dbReference>
<dbReference type="CDD" id="cd06590">
    <property type="entry name" value="RNase_HII_bacteria_HIII_like"/>
    <property type="match status" value="1"/>
</dbReference>
<comment type="cofactor">
    <cofactor evidence="12">
        <name>Mn(2+)</name>
        <dbReference type="ChEBI" id="CHEBI:29035"/>
    </cofactor>
    <cofactor evidence="12">
        <name>Mg(2+)</name>
        <dbReference type="ChEBI" id="CHEBI:18420"/>
    </cofactor>
    <text evidence="12">Manganese or magnesium. Binds 1 divalent metal ion per monomer in the absence of substrate. May bind a second metal ion after substrate binding.</text>
</comment>
<comment type="function">
    <text evidence="3 13">Endonuclease that specifically degrades the RNA of RNA-DNA hybrids.</text>
</comment>
<evidence type="ECO:0000259" key="14">
    <source>
        <dbReference type="PROSITE" id="PS51186"/>
    </source>
</evidence>
<organism evidence="16 17">
    <name type="scientific">Ileibacterium valens</name>
    <dbReference type="NCBI Taxonomy" id="1862668"/>
    <lineage>
        <taxon>Bacteria</taxon>
        <taxon>Bacillati</taxon>
        <taxon>Bacillota</taxon>
        <taxon>Erysipelotrichia</taxon>
        <taxon>Erysipelotrichales</taxon>
        <taxon>Erysipelotrichaceae</taxon>
        <taxon>Ileibacterium</taxon>
    </lineage>
</organism>
<evidence type="ECO:0000256" key="4">
    <source>
        <dbReference type="ARBA" id="ARBA00004496"/>
    </source>
</evidence>
<comment type="cofactor">
    <cofactor evidence="2">
        <name>Mg(2+)</name>
        <dbReference type="ChEBI" id="CHEBI:18420"/>
    </cofactor>
</comment>
<evidence type="ECO:0000256" key="13">
    <source>
        <dbReference type="RuleBase" id="RU003515"/>
    </source>
</evidence>
<dbReference type="SUPFAM" id="SSF55729">
    <property type="entry name" value="Acyl-CoA N-acyltransferases (Nat)"/>
    <property type="match status" value="1"/>
</dbReference>
<dbReference type="GO" id="GO:0003723">
    <property type="term" value="F:RNA binding"/>
    <property type="evidence" value="ECO:0007669"/>
    <property type="project" value="UniProtKB-UniRule"/>
</dbReference>
<evidence type="ECO:0000256" key="12">
    <source>
        <dbReference type="PROSITE-ProRule" id="PRU01319"/>
    </source>
</evidence>
<protein>
    <recommendedName>
        <fullName evidence="13">Ribonuclease</fullName>
        <ecNumber evidence="13">3.1.26.4</ecNumber>
    </recommendedName>
</protein>
<feature type="domain" description="N-acetyltransferase" evidence="14">
    <location>
        <begin position="371"/>
        <end position="515"/>
    </location>
</feature>
<dbReference type="PROSITE" id="PS51975">
    <property type="entry name" value="RNASE_H_2"/>
    <property type="match status" value="1"/>
</dbReference>
<dbReference type="Gene3D" id="3.40.630.30">
    <property type="match status" value="1"/>
</dbReference>
<dbReference type="AlphaFoldDB" id="A0A1U7ND82"/>
<dbReference type="GO" id="GO:0006298">
    <property type="term" value="P:mismatch repair"/>
    <property type="evidence" value="ECO:0007669"/>
    <property type="project" value="TreeGrafter"/>
</dbReference>
<dbReference type="GO" id="GO:0043137">
    <property type="term" value="P:DNA replication, removal of RNA primer"/>
    <property type="evidence" value="ECO:0007669"/>
    <property type="project" value="TreeGrafter"/>
</dbReference>
<dbReference type="RefSeq" id="WP_075820918.1">
    <property type="nucleotide sequence ID" value="NZ_CAQCWR010000094.1"/>
</dbReference>
<dbReference type="EMBL" id="MPJW01000247">
    <property type="protein sequence ID" value="OLU36901.1"/>
    <property type="molecule type" value="Genomic_DNA"/>
</dbReference>
<dbReference type="InterPro" id="IPR004641">
    <property type="entry name" value="RNase_HIII"/>
</dbReference>
<feature type="binding site" evidence="12">
    <location>
        <position position="85"/>
    </location>
    <ligand>
        <name>a divalent metal cation</name>
        <dbReference type="ChEBI" id="CHEBI:60240"/>
    </ligand>
</feature>
<evidence type="ECO:0000256" key="11">
    <source>
        <dbReference type="ARBA" id="ARBA00022842"/>
    </source>
</evidence>
<evidence type="ECO:0000256" key="5">
    <source>
        <dbReference type="ARBA" id="ARBA00008378"/>
    </source>
</evidence>
<keyword evidence="10 12" id="KW-0378">Hydrolase</keyword>
<dbReference type="Proteomes" id="UP000186341">
    <property type="component" value="Unassembled WGS sequence"/>
</dbReference>
<reference evidence="16 17" key="1">
    <citation type="submission" date="2016-11" db="EMBL/GenBank/DDBJ databases">
        <title>Description of two novel members of the family Erysipelotrichaceae: Ileibacterium lipovorans gen. nov., sp. nov. and Dubosiella newyorkensis, gen. nov., sp. nov.</title>
        <authorList>
            <person name="Cox L.M."/>
            <person name="Sohn J."/>
            <person name="Tyrrell K.L."/>
            <person name="Citron D.M."/>
            <person name="Lawson P.A."/>
            <person name="Patel N.B."/>
            <person name="Iizumi T."/>
            <person name="Perez-Perez G.I."/>
            <person name="Goldstein E.J."/>
            <person name="Blaser M.J."/>
        </authorList>
    </citation>
    <scope>NUCLEOTIDE SEQUENCE [LARGE SCALE GENOMIC DNA]</scope>
    <source>
        <strain evidence="16 17">NYU-BL-A3</strain>
    </source>
</reference>
<feature type="domain" description="RNase H type-2" evidence="15">
    <location>
        <begin position="78"/>
        <end position="296"/>
    </location>
</feature>
<proteinExistence type="inferred from homology"/>
<keyword evidence="17" id="KW-1185">Reference proteome</keyword>